<dbReference type="AlphaFoldDB" id="A0A543GHH7"/>
<proteinExistence type="predicted"/>
<sequence length="60" mass="6630">MWRVYCTDCGEAVLLDCSQLTSVVNLEPGVIAVEMRCTRGHPIPVLTGHTIGEQAWTQRS</sequence>
<dbReference type="OrthoDB" id="3788232at2"/>
<dbReference type="EMBL" id="VFPH01000001">
    <property type="protein sequence ID" value="TQM45516.1"/>
    <property type="molecule type" value="Genomic_DNA"/>
</dbReference>
<evidence type="ECO:0000313" key="1">
    <source>
        <dbReference type="EMBL" id="TQM45516.1"/>
    </source>
</evidence>
<accession>A0A543GHH7</accession>
<organism evidence="1 2">
    <name type="scientific">Pseudonocardia cypriaca</name>
    <dbReference type="NCBI Taxonomy" id="882449"/>
    <lineage>
        <taxon>Bacteria</taxon>
        <taxon>Bacillati</taxon>
        <taxon>Actinomycetota</taxon>
        <taxon>Actinomycetes</taxon>
        <taxon>Pseudonocardiales</taxon>
        <taxon>Pseudonocardiaceae</taxon>
        <taxon>Pseudonocardia</taxon>
    </lineage>
</organism>
<name>A0A543GHH7_9PSEU</name>
<keyword evidence="2" id="KW-1185">Reference proteome</keyword>
<dbReference type="RefSeq" id="WP_142101162.1">
    <property type="nucleotide sequence ID" value="NZ_VFPH01000001.1"/>
</dbReference>
<comment type="caution">
    <text evidence="1">The sequence shown here is derived from an EMBL/GenBank/DDBJ whole genome shotgun (WGS) entry which is preliminary data.</text>
</comment>
<protein>
    <submittedName>
        <fullName evidence="1">Uncharacterized protein</fullName>
    </submittedName>
</protein>
<evidence type="ECO:0000313" key="2">
    <source>
        <dbReference type="Proteomes" id="UP000319818"/>
    </source>
</evidence>
<dbReference type="Proteomes" id="UP000319818">
    <property type="component" value="Unassembled WGS sequence"/>
</dbReference>
<gene>
    <name evidence="1" type="ORF">FB388_2916</name>
</gene>
<reference evidence="1 2" key="1">
    <citation type="submission" date="2019-06" db="EMBL/GenBank/DDBJ databases">
        <title>Sequencing the genomes of 1000 actinobacteria strains.</title>
        <authorList>
            <person name="Klenk H.-P."/>
        </authorList>
    </citation>
    <scope>NUCLEOTIDE SEQUENCE [LARGE SCALE GENOMIC DNA]</scope>
    <source>
        <strain evidence="1 2">DSM 45511</strain>
    </source>
</reference>